<dbReference type="EMBL" id="JAGTPW010000027">
    <property type="protein sequence ID" value="MBR8645136.1"/>
    <property type="molecule type" value="Genomic_DNA"/>
</dbReference>
<name>A0A941J7Y0_9BACI</name>
<feature type="transmembrane region" description="Helical" evidence="1">
    <location>
        <begin position="5"/>
        <end position="23"/>
    </location>
</feature>
<comment type="caution">
    <text evidence="2">The sequence shown here is derived from an EMBL/GenBank/DDBJ whole genome shotgun (WGS) entry which is preliminary data.</text>
</comment>
<evidence type="ECO:0000313" key="3">
    <source>
        <dbReference type="Proteomes" id="UP000680045"/>
    </source>
</evidence>
<keyword evidence="1" id="KW-0472">Membrane</keyword>
<gene>
    <name evidence="2" type="ORF">KEH51_15710</name>
</gene>
<sequence length="369" mass="43884">MVTYIVIPCFPLLISCILIFLGELGRDDYYIYISLAFSYNCIPYFISRREKLDIRDIKKIISNIKSFFRLKNEHLWIFVIGFIVLGIILTAQYKFGVKNPNSFITSLLPNFFADVISVLVTTFLVTHLLQKNQERKRRMIAYATLGRDFNTLMHTVANRYIWYITKDKAANDVKDEEIEESEEEIHFFTFPFKFPHFEQRMTQNVYLPANAEVDIKDYEYNNEKTNRVREVVKSVDTFIGKDFISTDYKSIEPYGEDGKLKIREIAMDYVQFCEIFRDRTVEDINEFKSTYDIGILVPELADEILKLEKYFNSGVLDFSEFRKRDYEYNLKEAKIEVTQFREMFFKMGLQIISMMEFFKKEEGEIIKKL</sequence>
<feature type="transmembrane region" description="Helical" evidence="1">
    <location>
        <begin position="29"/>
        <end position="46"/>
    </location>
</feature>
<accession>A0A941J7Y0</accession>
<feature type="transmembrane region" description="Helical" evidence="1">
    <location>
        <begin position="75"/>
        <end position="95"/>
    </location>
</feature>
<evidence type="ECO:0000256" key="1">
    <source>
        <dbReference type="SAM" id="Phobius"/>
    </source>
</evidence>
<protein>
    <submittedName>
        <fullName evidence="2">Uncharacterized protein</fullName>
    </submittedName>
</protein>
<keyword evidence="1" id="KW-1133">Transmembrane helix</keyword>
<evidence type="ECO:0000313" key="2">
    <source>
        <dbReference type="EMBL" id="MBR8645136.1"/>
    </source>
</evidence>
<dbReference type="AlphaFoldDB" id="A0A941J7Y0"/>
<dbReference type="Proteomes" id="UP000680045">
    <property type="component" value="Unassembled WGS sequence"/>
</dbReference>
<keyword evidence="1" id="KW-0812">Transmembrane</keyword>
<feature type="transmembrane region" description="Helical" evidence="1">
    <location>
        <begin position="107"/>
        <end position="129"/>
    </location>
</feature>
<proteinExistence type="predicted"/>
<organism evidence="2 3">
    <name type="scientific">Peribacillus frigoritolerans</name>
    <dbReference type="NCBI Taxonomy" id="450367"/>
    <lineage>
        <taxon>Bacteria</taxon>
        <taxon>Bacillati</taxon>
        <taxon>Bacillota</taxon>
        <taxon>Bacilli</taxon>
        <taxon>Bacillales</taxon>
        <taxon>Bacillaceae</taxon>
        <taxon>Peribacillus</taxon>
    </lineage>
</organism>
<reference evidence="2" key="1">
    <citation type="submission" date="2021-04" db="EMBL/GenBank/DDBJ databases">
        <title>Whole genome sequencing of Enterococci isolates from hospitalized patients.</title>
        <authorList>
            <person name="Ogoti B.M."/>
            <person name="Onyambu F.G."/>
        </authorList>
    </citation>
    <scope>NUCLEOTIDE SEQUENCE</scope>
    <source>
        <strain evidence="2">242</strain>
    </source>
</reference>